<reference evidence="2 3" key="1">
    <citation type="submission" date="2023-06" db="EMBL/GenBank/DDBJ databases">
        <title>Pelomonas sp. APW6 16S ribosomal RNA gene genome sequencing and assembly.</title>
        <authorList>
            <person name="Woo H."/>
        </authorList>
    </citation>
    <scope>NUCLEOTIDE SEQUENCE [LARGE SCALE GENOMIC DNA]</scope>
    <source>
        <strain evidence="2 3">APW6</strain>
    </source>
</reference>
<keyword evidence="1" id="KW-0732">Signal</keyword>
<evidence type="ECO:0000256" key="1">
    <source>
        <dbReference type="SAM" id="SignalP"/>
    </source>
</evidence>
<feature type="chain" id="PRO_5045998192" evidence="1">
    <location>
        <begin position="26"/>
        <end position="191"/>
    </location>
</feature>
<gene>
    <name evidence="2" type="ORF">QRD43_11755</name>
</gene>
<feature type="signal peptide" evidence="1">
    <location>
        <begin position="1"/>
        <end position="25"/>
    </location>
</feature>
<dbReference type="EMBL" id="JASVDS010000003">
    <property type="protein sequence ID" value="MDL5032578.1"/>
    <property type="molecule type" value="Genomic_DNA"/>
</dbReference>
<dbReference type="Proteomes" id="UP001238603">
    <property type="component" value="Unassembled WGS sequence"/>
</dbReference>
<name>A0ABT7LI83_9BURK</name>
<evidence type="ECO:0000313" key="2">
    <source>
        <dbReference type="EMBL" id="MDL5032578.1"/>
    </source>
</evidence>
<accession>A0ABT7LI83</accession>
<sequence>MNITVRRFSPLLAAWLALAAAGAEAQSAPDRDCVLKGLVAYGTAREAIVRNVSMQHWRVQADTSEYQYSFLDELYRRKAEGQRDFHLFGAEKLLACMSAGAAASPALPPPEKLVGCFAEMDVVLHARQYKAGGGGLAGTRRFARNYVKDPVRYPQEMLDRILPRAFALDDPERLADYREQLMGRCLDARLR</sequence>
<dbReference type="RefSeq" id="WP_285982671.1">
    <property type="nucleotide sequence ID" value="NZ_JASVDS010000003.1"/>
</dbReference>
<evidence type="ECO:0000313" key="3">
    <source>
        <dbReference type="Proteomes" id="UP001238603"/>
    </source>
</evidence>
<organism evidence="2 3">
    <name type="scientific">Roseateles subflavus</name>
    <dbReference type="NCBI Taxonomy" id="3053353"/>
    <lineage>
        <taxon>Bacteria</taxon>
        <taxon>Pseudomonadati</taxon>
        <taxon>Pseudomonadota</taxon>
        <taxon>Betaproteobacteria</taxon>
        <taxon>Burkholderiales</taxon>
        <taxon>Sphaerotilaceae</taxon>
        <taxon>Roseateles</taxon>
    </lineage>
</organism>
<comment type="caution">
    <text evidence="2">The sequence shown here is derived from an EMBL/GenBank/DDBJ whole genome shotgun (WGS) entry which is preliminary data.</text>
</comment>
<protein>
    <submittedName>
        <fullName evidence="2">Uncharacterized protein</fullName>
    </submittedName>
</protein>
<proteinExistence type="predicted"/>
<keyword evidence="3" id="KW-1185">Reference proteome</keyword>